<organism evidence="1 2">
    <name type="scientific">Micractinium conductrix</name>
    <dbReference type="NCBI Taxonomy" id="554055"/>
    <lineage>
        <taxon>Eukaryota</taxon>
        <taxon>Viridiplantae</taxon>
        <taxon>Chlorophyta</taxon>
        <taxon>core chlorophytes</taxon>
        <taxon>Trebouxiophyceae</taxon>
        <taxon>Chlorellales</taxon>
        <taxon>Chlorellaceae</taxon>
        <taxon>Chlorella clade</taxon>
        <taxon>Micractinium</taxon>
    </lineage>
</organism>
<dbReference type="SUPFAM" id="SSF110296">
    <property type="entry name" value="Oligoxyloglucan reducing end-specific cellobiohydrolase"/>
    <property type="match status" value="1"/>
</dbReference>
<dbReference type="AlphaFoldDB" id="A0A2P6VM10"/>
<proteinExistence type="predicted"/>
<name>A0A2P6VM10_9CHLO</name>
<dbReference type="Proteomes" id="UP000239649">
    <property type="component" value="Unassembled WGS sequence"/>
</dbReference>
<evidence type="ECO:0000313" key="1">
    <source>
        <dbReference type="EMBL" id="PSC75120.1"/>
    </source>
</evidence>
<dbReference type="OrthoDB" id="443634at2759"/>
<gene>
    <name evidence="1" type="ORF">C2E20_1991</name>
</gene>
<keyword evidence="1" id="KW-0378">Hydrolase</keyword>
<accession>A0A2P6VM10</accession>
<comment type="caution">
    <text evidence="1">The sequence shown here is derived from an EMBL/GenBank/DDBJ whole genome shotgun (WGS) entry which is preliminary data.</text>
</comment>
<dbReference type="GO" id="GO:0016787">
    <property type="term" value="F:hydrolase activity"/>
    <property type="evidence" value="ECO:0007669"/>
    <property type="project" value="UniProtKB-KW"/>
</dbReference>
<sequence>MLNQPRTGIYPMPRGSSSWTLLRGQVALPAALAGSNKPWQYPTAFAVDWTSGSPGNRATLFLADYLNNAQTPGACGVWKSADGGATWQLKQQADWPLDVSLHRLHPGRVYVSGHRSAENWGQGQPGQWGYGGALYSDDGGDSWREDAANPFQVSTSGVAPDPQSPCMLWYATAGGGLLHGPAPAGLPGC</sequence>
<keyword evidence="2" id="KW-1185">Reference proteome</keyword>
<dbReference type="EMBL" id="LHPF02000003">
    <property type="protein sequence ID" value="PSC75120.1"/>
    <property type="molecule type" value="Genomic_DNA"/>
</dbReference>
<protein>
    <submittedName>
        <fullName evidence="1">Glycosyl hydrolase</fullName>
    </submittedName>
</protein>
<dbReference type="Gene3D" id="2.130.10.10">
    <property type="entry name" value="YVTN repeat-like/Quinoprotein amine dehydrogenase"/>
    <property type="match status" value="1"/>
</dbReference>
<dbReference type="InterPro" id="IPR015943">
    <property type="entry name" value="WD40/YVTN_repeat-like_dom_sf"/>
</dbReference>
<reference evidence="1 2" key="1">
    <citation type="journal article" date="2018" name="Plant J.">
        <title>Genome sequences of Chlorella sorokiniana UTEX 1602 and Micractinium conductrix SAG 241.80: implications to maltose excretion by a green alga.</title>
        <authorList>
            <person name="Arriola M.B."/>
            <person name="Velmurugan N."/>
            <person name="Zhang Y."/>
            <person name="Plunkett M.H."/>
            <person name="Hondzo H."/>
            <person name="Barney B.M."/>
        </authorList>
    </citation>
    <scope>NUCLEOTIDE SEQUENCE [LARGE SCALE GENOMIC DNA]</scope>
    <source>
        <strain evidence="1 2">SAG 241.80</strain>
    </source>
</reference>
<evidence type="ECO:0000313" key="2">
    <source>
        <dbReference type="Proteomes" id="UP000239649"/>
    </source>
</evidence>